<feature type="transmembrane region" description="Helical" evidence="6">
    <location>
        <begin position="89"/>
        <end position="108"/>
    </location>
</feature>
<feature type="transmembrane region" description="Helical" evidence="6">
    <location>
        <begin position="421"/>
        <end position="440"/>
    </location>
</feature>
<gene>
    <name evidence="8" type="ORF">MICPUCDRAFT_42043</name>
</gene>
<feature type="transmembrane region" description="Helical" evidence="6">
    <location>
        <begin position="24"/>
        <end position="43"/>
    </location>
</feature>
<feature type="region of interest" description="Disordered" evidence="5">
    <location>
        <begin position="215"/>
        <end position="258"/>
    </location>
</feature>
<dbReference type="SUPFAM" id="SSF103473">
    <property type="entry name" value="MFS general substrate transporter"/>
    <property type="match status" value="1"/>
</dbReference>
<evidence type="ECO:0000313" key="8">
    <source>
        <dbReference type="EMBL" id="EEH53771.1"/>
    </source>
</evidence>
<feature type="transmembrane region" description="Helical" evidence="6">
    <location>
        <begin position="460"/>
        <end position="479"/>
    </location>
</feature>
<evidence type="ECO:0000313" key="9">
    <source>
        <dbReference type="Proteomes" id="UP000001876"/>
    </source>
</evidence>
<dbReference type="GO" id="GO:0022857">
    <property type="term" value="F:transmembrane transporter activity"/>
    <property type="evidence" value="ECO:0007669"/>
    <property type="project" value="InterPro"/>
</dbReference>
<dbReference type="AlphaFoldDB" id="C1N2B8"/>
<dbReference type="PANTHER" id="PTHR21576">
    <property type="entry name" value="UNCHARACTERIZED NODULIN-LIKE PROTEIN"/>
    <property type="match status" value="1"/>
</dbReference>
<organism evidence="9">
    <name type="scientific">Micromonas pusilla (strain CCMP1545)</name>
    <name type="common">Picoplanktonic green alga</name>
    <dbReference type="NCBI Taxonomy" id="564608"/>
    <lineage>
        <taxon>Eukaryota</taxon>
        <taxon>Viridiplantae</taxon>
        <taxon>Chlorophyta</taxon>
        <taxon>Mamiellophyceae</taxon>
        <taxon>Mamiellales</taxon>
        <taxon>Mamiellaceae</taxon>
        <taxon>Micromonas</taxon>
    </lineage>
</organism>
<dbReference type="Gene3D" id="1.20.1250.20">
    <property type="entry name" value="MFS general substrate transporter like domains"/>
    <property type="match status" value="2"/>
</dbReference>
<feature type="transmembrane region" description="Helical" evidence="6">
    <location>
        <begin position="283"/>
        <end position="302"/>
    </location>
</feature>
<feature type="transmembrane region" description="Helical" evidence="6">
    <location>
        <begin position="322"/>
        <end position="341"/>
    </location>
</feature>
<sequence>MAPSSGVAAFLAWPSTFLGPRHRWVSLVLGVAMQLCAGALYSVTAWGVPLRDRCGWNDGELTLAETVGTLGIYLALHNGLAVDKHGARVVVVAASAALFVGWHLLASVARERGSAWKATLALYLIGQGCISTFMGSLAPNVSNFDERDQGKAHGVLLAGFGGSAALFATAYRNAFGGGGGEEDEDDLPGFFAAAGWATATVTLLGAYACKDGTKRDGGDGGNDVREVEIGATDAREDEVAVDDDDDADDDDDDAIAAETSDGPLRASSLALLERFRDVLSSRLFWLVYAHLVVTLGVALLWVNQAGSFVDAVVGGDDGLATMTVLFSLGNVFGRIGAGAASDAAERAWRVPRAAFLSVGAGTMAAACAVFASSSAGGGGDGGGGRTARYLAALGVGLAEGCVMAAWTAIARRAFGANRFGALIAMYNSAIAIGSASFNGVASAATGGGGGGGGGVGAWRAVFWAAAVASAGAVFVGAVATREMRRLAETSFEYVSVK</sequence>
<keyword evidence="2 6" id="KW-0812">Transmembrane</keyword>
<dbReference type="OrthoDB" id="410267at2759"/>
<dbReference type="OMA" id="ENARMGY"/>
<keyword evidence="9" id="KW-1185">Reference proteome</keyword>
<keyword evidence="4 6" id="KW-0472">Membrane</keyword>
<dbReference type="Proteomes" id="UP000001876">
    <property type="component" value="Unassembled WGS sequence"/>
</dbReference>
<dbReference type="InterPro" id="IPR036259">
    <property type="entry name" value="MFS_trans_sf"/>
</dbReference>
<accession>C1N2B8</accession>
<comment type="subcellular location">
    <subcellularLocation>
        <location evidence="1">Membrane</location>
        <topology evidence="1">Multi-pass membrane protein</topology>
    </subcellularLocation>
</comment>
<evidence type="ECO:0000256" key="6">
    <source>
        <dbReference type="SAM" id="Phobius"/>
    </source>
</evidence>
<feature type="transmembrane region" description="Helical" evidence="6">
    <location>
        <begin position="387"/>
        <end position="409"/>
    </location>
</feature>
<keyword evidence="3 6" id="KW-1133">Transmembrane helix</keyword>
<feature type="compositionally biased region" description="Basic and acidic residues" evidence="5">
    <location>
        <begin position="215"/>
        <end position="238"/>
    </location>
</feature>
<feature type="transmembrane region" description="Helical" evidence="6">
    <location>
        <begin position="152"/>
        <end position="170"/>
    </location>
</feature>
<dbReference type="EMBL" id="GG663745">
    <property type="protein sequence ID" value="EEH53771.1"/>
    <property type="molecule type" value="Genomic_DNA"/>
</dbReference>
<feature type="domain" description="Major facilitator superfamily (MFS) profile" evidence="7">
    <location>
        <begin position="282"/>
        <end position="497"/>
    </location>
</feature>
<evidence type="ECO:0000256" key="4">
    <source>
        <dbReference type="ARBA" id="ARBA00023136"/>
    </source>
</evidence>
<feature type="transmembrane region" description="Helical" evidence="6">
    <location>
        <begin position="63"/>
        <end position="82"/>
    </location>
</feature>
<feature type="transmembrane region" description="Helical" evidence="6">
    <location>
        <begin position="353"/>
        <end position="375"/>
    </location>
</feature>
<feature type="transmembrane region" description="Helical" evidence="6">
    <location>
        <begin position="120"/>
        <end position="140"/>
    </location>
</feature>
<dbReference type="RefSeq" id="XP_003062059.1">
    <property type="nucleotide sequence ID" value="XM_003062013.1"/>
</dbReference>
<dbReference type="GeneID" id="9687707"/>
<dbReference type="KEGG" id="mpp:MICPUCDRAFT_42043"/>
<protein>
    <submittedName>
        <fullName evidence="8">Major facilitator superfamily</fullName>
    </submittedName>
</protein>
<proteinExistence type="predicted"/>
<name>C1N2B8_MICPC</name>
<dbReference type="PROSITE" id="PS50850">
    <property type="entry name" value="MFS"/>
    <property type="match status" value="1"/>
</dbReference>
<evidence type="ECO:0000259" key="7">
    <source>
        <dbReference type="PROSITE" id="PS50850"/>
    </source>
</evidence>
<evidence type="ECO:0000256" key="3">
    <source>
        <dbReference type="ARBA" id="ARBA00022989"/>
    </source>
</evidence>
<dbReference type="Pfam" id="PF07690">
    <property type="entry name" value="MFS_1"/>
    <property type="match status" value="1"/>
</dbReference>
<evidence type="ECO:0000256" key="1">
    <source>
        <dbReference type="ARBA" id="ARBA00004141"/>
    </source>
</evidence>
<feature type="compositionally biased region" description="Acidic residues" evidence="5">
    <location>
        <begin position="239"/>
        <end position="255"/>
    </location>
</feature>
<evidence type="ECO:0000256" key="2">
    <source>
        <dbReference type="ARBA" id="ARBA00022692"/>
    </source>
</evidence>
<feature type="transmembrane region" description="Helical" evidence="6">
    <location>
        <begin position="190"/>
        <end position="209"/>
    </location>
</feature>
<evidence type="ECO:0000256" key="5">
    <source>
        <dbReference type="SAM" id="MobiDB-lite"/>
    </source>
</evidence>
<dbReference type="InterPro" id="IPR020846">
    <property type="entry name" value="MFS_dom"/>
</dbReference>
<dbReference type="GO" id="GO:0016020">
    <property type="term" value="C:membrane"/>
    <property type="evidence" value="ECO:0007669"/>
    <property type="project" value="UniProtKB-SubCell"/>
</dbReference>
<dbReference type="PANTHER" id="PTHR21576:SF158">
    <property type="entry name" value="RIBOSOMAL RNA-PROCESSING PROTEIN 12-LIKE CONSERVED DOMAIN-CONTAINING PROTEIN"/>
    <property type="match status" value="1"/>
</dbReference>
<dbReference type="InterPro" id="IPR011701">
    <property type="entry name" value="MFS"/>
</dbReference>
<reference evidence="8 9" key="1">
    <citation type="journal article" date="2009" name="Science">
        <title>Green evolution and dynamic adaptations revealed by genomes of the marine picoeukaryotes Micromonas.</title>
        <authorList>
            <person name="Worden A.Z."/>
            <person name="Lee J.H."/>
            <person name="Mock T."/>
            <person name="Rouze P."/>
            <person name="Simmons M.P."/>
            <person name="Aerts A.L."/>
            <person name="Allen A.E."/>
            <person name="Cuvelier M.L."/>
            <person name="Derelle E."/>
            <person name="Everett M.V."/>
            <person name="Foulon E."/>
            <person name="Grimwood J."/>
            <person name="Gundlach H."/>
            <person name="Henrissat B."/>
            <person name="Napoli C."/>
            <person name="McDonald S.M."/>
            <person name="Parker M.S."/>
            <person name="Rombauts S."/>
            <person name="Salamov A."/>
            <person name="Von Dassow P."/>
            <person name="Badger J.H."/>
            <person name="Coutinho P.M."/>
            <person name="Demir E."/>
            <person name="Dubchak I."/>
            <person name="Gentemann C."/>
            <person name="Eikrem W."/>
            <person name="Gready J.E."/>
            <person name="John U."/>
            <person name="Lanier W."/>
            <person name="Lindquist E.A."/>
            <person name="Lucas S."/>
            <person name="Mayer K.F."/>
            <person name="Moreau H."/>
            <person name="Not F."/>
            <person name="Otillar R."/>
            <person name="Panaud O."/>
            <person name="Pangilinan J."/>
            <person name="Paulsen I."/>
            <person name="Piegu B."/>
            <person name="Poliakov A."/>
            <person name="Robbens S."/>
            <person name="Schmutz J."/>
            <person name="Toulza E."/>
            <person name="Wyss T."/>
            <person name="Zelensky A."/>
            <person name="Zhou K."/>
            <person name="Armbrust E.V."/>
            <person name="Bhattacharya D."/>
            <person name="Goodenough U.W."/>
            <person name="Van de Peer Y."/>
            <person name="Grigoriev I.V."/>
        </authorList>
    </citation>
    <scope>NUCLEOTIDE SEQUENCE [LARGE SCALE GENOMIC DNA]</scope>
    <source>
        <strain evidence="8 9">CCMP1545</strain>
    </source>
</reference>